<comment type="caution">
    <text evidence="1">The sequence shown here is derived from an EMBL/GenBank/DDBJ whole genome shotgun (WGS) entry which is preliminary data.</text>
</comment>
<protein>
    <submittedName>
        <fullName evidence="1">Uncharacterized protein</fullName>
    </submittedName>
</protein>
<evidence type="ECO:0000313" key="1">
    <source>
        <dbReference type="EMBL" id="GAI18670.1"/>
    </source>
</evidence>
<organism evidence="1">
    <name type="scientific">marine sediment metagenome</name>
    <dbReference type="NCBI Taxonomy" id="412755"/>
    <lineage>
        <taxon>unclassified sequences</taxon>
        <taxon>metagenomes</taxon>
        <taxon>ecological metagenomes</taxon>
    </lineage>
</organism>
<sequence>MNNVEQQVAQSKQQAAQGGLSGTAILDIHPTTGIMRLKINLVPPEKIGEFVTNYAKVITMSLNSVNISVKTHVAEGE</sequence>
<accession>X1MVD6</accession>
<reference evidence="1" key="1">
    <citation type="journal article" date="2014" name="Front. Microbiol.">
        <title>High frequency of phylogenetically diverse reductive dehalogenase-homologous genes in deep subseafloor sedimentary metagenomes.</title>
        <authorList>
            <person name="Kawai M."/>
            <person name="Futagami T."/>
            <person name="Toyoda A."/>
            <person name="Takaki Y."/>
            <person name="Nishi S."/>
            <person name="Hori S."/>
            <person name="Arai W."/>
            <person name="Tsubouchi T."/>
            <person name="Morono Y."/>
            <person name="Uchiyama I."/>
            <person name="Ito T."/>
            <person name="Fujiyama A."/>
            <person name="Inagaki F."/>
            <person name="Takami H."/>
        </authorList>
    </citation>
    <scope>NUCLEOTIDE SEQUENCE</scope>
    <source>
        <strain evidence="1">Expedition CK06-06</strain>
    </source>
</reference>
<dbReference type="EMBL" id="BARV01022204">
    <property type="protein sequence ID" value="GAI18670.1"/>
    <property type="molecule type" value="Genomic_DNA"/>
</dbReference>
<gene>
    <name evidence="1" type="ORF">S06H3_36630</name>
</gene>
<name>X1MVD6_9ZZZZ</name>
<dbReference type="AlphaFoldDB" id="X1MVD6"/>
<proteinExistence type="predicted"/>